<gene>
    <name evidence="1" type="ORF">XYLVIOL_LOCUS2671</name>
</gene>
<protein>
    <submittedName>
        <fullName evidence="1">Uncharacterized protein</fullName>
    </submittedName>
</protein>
<dbReference type="Proteomes" id="UP001642520">
    <property type="component" value="Unassembled WGS sequence"/>
</dbReference>
<accession>A0ABP1NC00</accession>
<comment type="caution">
    <text evidence="1">The sequence shown here is derived from an EMBL/GenBank/DDBJ whole genome shotgun (WGS) entry which is preliminary data.</text>
</comment>
<keyword evidence="2" id="KW-1185">Reference proteome</keyword>
<sequence>MRCPCIDIDLSCSSVSATLRDEGGCGVQCITFGLRRDLGSSPSGTFGTLTAENHNVYEWYVSSRVTWRRVEASLAGAHQWTPLPDNMLPENLAATENFLEFGDIDSLNPDGRTALQGIQFPSDAINSGLECRIQYSPQITILVNKVLSTLEGKYKVGSARVKRKVTAGLVGFLEVIVPTAATQTITDLNAQIWSRSAFGASLDNMIYINGLKRRRTAGW</sequence>
<evidence type="ECO:0000313" key="2">
    <source>
        <dbReference type="Proteomes" id="UP001642520"/>
    </source>
</evidence>
<reference evidence="1 2" key="1">
    <citation type="submission" date="2024-08" db="EMBL/GenBank/DDBJ databases">
        <authorList>
            <person name="Will J Nash"/>
            <person name="Angela Man"/>
            <person name="Seanna McTaggart"/>
            <person name="Kendall Baker"/>
            <person name="Tom Barker"/>
            <person name="Leah Catchpole"/>
            <person name="Alex Durrant"/>
            <person name="Karim Gharbi"/>
            <person name="Naomi Irish"/>
            <person name="Gemy Kaithakottil"/>
            <person name="Debby Ku"/>
            <person name="Aaliyah Providence"/>
            <person name="Felix Shaw"/>
            <person name="David Swarbreck"/>
            <person name="Chris Watkins"/>
            <person name="Ann M. McCartney"/>
            <person name="Giulio Formenti"/>
            <person name="Alice Mouton"/>
            <person name="Noel Vella"/>
            <person name="Bjorn M von Reumont"/>
            <person name="Adriana Vella"/>
            <person name="Wilfried Haerty"/>
        </authorList>
    </citation>
    <scope>NUCLEOTIDE SEQUENCE [LARGE SCALE GENOMIC DNA]</scope>
</reference>
<organism evidence="1 2">
    <name type="scientific">Xylocopa violacea</name>
    <name type="common">Violet carpenter bee</name>
    <name type="synonym">Apis violacea</name>
    <dbReference type="NCBI Taxonomy" id="135666"/>
    <lineage>
        <taxon>Eukaryota</taxon>
        <taxon>Metazoa</taxon>
        <taxon>Ecdysozoa</taxon>
        <taxon>Arthropoda</taxon>
        <taxon>Hexapoda</taxon>
        <taxon>Insecta</taxon>
        <taxon>Pterygota</taxon>
        <taxon>Neoptera</taxon>
        <taxon>Endopterygota</taxon>
        <taxon>Hymenoptera</taxon>
        <taxon>Apocrita</taxon>
        <taxon>Aculeata</taxon>
        <taxon>Apoidea</taxon>
        <taxon>Anthophila</taxon>
        <taxon>Apidae</taxon>
        <taxon>Xylocopa</taxon>
        <taxon>Xylocopa</taxon>
    </lineage>
</organism>
<proteinExistence type="predicted"/>
<name>A0ABP1NC00_XYLVO</name>
<evidence type="ECO:0000313" key="1">
    <source>
        <dbReference type="EMBL" id="CAL7937387.1"/>
    </source>
</evidence>
<dbReference type="EMBL" id="CAXAJV020001288">
    <property type="protein sequence ID" value="CAL7937387.1"/>
    <property type="molecule type" value="Genomic_DNA"/>
</dbReference>